<evidence type="ECO:0008006" key="4">
    <source>
        <dbReference type="Google" id="ProtNLM"/>
    </source>
</evidence>
<sequence>MRVPYGRPPRTRWRGGRALVVGPVDRGLGHTLPRLVRGAGQTRTTRRFQAGGGAGAHQALIARRLGADVPLPALVGGDAEHTLADLATAGVVPGTAGVGRGAPGADTDTDTGTGTGTGTAIGHDRAATGTAARLIAPDGNRIAADAIDTADVGGAFRGALAAPLTGGLAVHPTA</sequence>
<evidence type="ECO:0000313" key="3">
    <source>
        <dbReference type="Proteomes" id="UP000663421"/>
    </source>
</evidence>
<gene>
    <name evidence="2" type="ORF">I1A49_02235</name>
</gene>
<name>A0ABX6VYV8_STRMQ</name>
<accession>A0ABX6VYV8</accession>
<evidence type="ECO:0000256" key="1">
    <source>
        <dbReference type="SAM" id="MobiDB-lite"/>
    </source>
</evidence>
<feature type="region of interest" description="Disordered" evidence="1">
    <location>
        <begin position="97"/>
        <end position="124"/>
    </location>
</feature>
<proteinExistence type="predicted"/>
<protein>
    <recommendedName>
        <fullName evidence="4">Carbohydrate kinase PfkB domain-containing protein</fullName>
    </recommendedName>
</protein>
<dbReference type="Proteomes" id="UP000663421">
    <property type="component" value="Chromosome"/>
</dbReference>
<organism evidence="2 3">
    <name type="scientific">Streptomyces malaysiensis</name>
    <dbReference type="NCBI Taxonomy" id="92644"/>
    <lineage>
        <taxon>Bacteria</taxon>
        <taxon>Bacillati</taxon>
        <taxon>Actinomycetota</taxon>
        <taxon>Actinomycetes</taxon>
        <taxon>Kitasatosporales</taxon>
        <taxon>Streptomycetaceae</taxon>
        <taxon>Streptomyces</taxon>
        <taxon>Streptomyces violaceusniger group</taxon>
    </lineage>
</organism>
<keyword evidence="3" id="KW-1185">Reference proteome</keyword>
<dbReference type="EMBL" id="CP065050">
    <property type="protein sequence ID" value="QPI53896.1"/>
    <property type="molecule type" value="Genomic_DNA"/>
</dbReference>
<feature type="compositionally biased region" description="Low complexity" evidence="1">
    <location>
        <begin position="103"/>
        <end position="112"/>
    </location>
</feature>
<evidence type="ECO:0000313" key="2">
    <source>
        <dbReference type="EMBL" id="QPI53896.1"/>
    </source>
</evidence>
<reference evidence="2 3" key="1">
    <citation type="submission" date="2020-11" db="EMBL/GenBank/DDBJ databases">
        <title>Complete genome sequence unveiled secondary metabolic potentials in Streptomyces solisilvae HNM0141.</title>
        <authorList>
            <person name="Huang X."/>
        </authorList>
    </citation>
    <scope>NUCLEOTIDE SEQUENCE [LARGE SCALE GENOMIC DNA]</scope>
    <source>
        <strain evidence="2 3">HNM0141</strain>
    </source>
</reference>